<dbReference type="Proteomes" id="UP000799424">
    <property type="component" value="Unassembled WGS sequence"/>
</dbReference>
<dbReference type="PROSITE" id="PS00489">
    <property type="entry name" value="RNA_POL_PHAGE_2"/>
    <property type="match status" value="1"/>
</dbReference>
<name>A0A6A7A8H2_9PLEO</name>
<dbReference type="FunFam" id="1.10.150.20:FF:000041">
    <property type="entry name" value="DNA-directed RNA polymerase"/>
    <property type="match status" value="1"/>
</dbReference>
<keyword evidence="6 11" id="KW-0548">Nucleotidyltransferase</keyword>
<accession>A0A6A7A8H2</accession>
<evidence type="ECO:0000256" key="5">
    <source>
        <dbReference type="ARBA" id="ARBA00022679"/>
    </source>
</evidence>
<dbReference type="InterPro" id="IPR002092">
    <property type="entry name" value="DNA-dir_Rpol_phage-type"/>
</dbReference>
<evidence type="ECO:0000256" key="10">
    <source>
        <dbReference type="ARBA" id="ARBA00048552"/>
    </source>
</evidence>
<evidence type="ECO:0000256" key="1">
    <source>
        <dbReference type="ARBA" id="ARBA00004026"/>
    </source>
</evidence>
<dbReference type="GO" id="GO:0034245">
    <property type="term" value="C:mitochondrial DNA-directed RNA polymerase complex"/>
    <property type="evidence" value="ECO:0007669"/>
    <property type="project" value="TreeGrafter"/>
</dbReference>
<evidence type="ECO:0000256" key="2">
    <source>
        <dbReference type="ARBA" id="ARBA00004173"/>
    </source>
</evidence>
<dbReference type="Pfam" id="PF00940">
    <property type="entry name" value="RNA_pol"/>
    <property type="match status" value="1"/>
</dbReference>
<sequence length="1378" mass="155074">MQAWGSRTQAPDLARLRPWDPVNPLVLHESLAEPSNVGKRNQPGVGLDPVELHQNLYACLRVGRVERASIILNRMSAIYQPEAPELVDAHNIYLQTLFELAQHDGKANSMATIEDWYRSNIELKGIPPNVQTFITLLRAAMNFLEDGALDEAVRKYMAMAQQQGEHIVDEINYSPDFTDEEWDVLIRAQPEAFEEPPQVHEVQEQLVNAPSVRKSLMEHGLPQNHTLKIKPVPQKGLGLDSLQQSLAIFEDAQRVAYPHDMQGTQEEKDQAYAYARQLRMEKDGLEASVDRWRQEDEKLQRMGIHGVMNTKPIQALMYNWYTGLVPLFKKHIEHCKTIMAAQDKENIKDPAQTYGPWLERCKPERLAALTISRAVASGIRGDRSDRAANKISSMSVRIGTDIMDYLNADAQVRRETFLKKQRKQMRMALINRLHKSTKTASVTPPVSEPEGYSAALYEKTQIPLEARTRLGALALELLMQTSTITVTAEDPKTGKTLTSNQAAFQHSVGYAQGKRTGWILPHHRLIAKLRTESVQHIQPVNLPMIVEPKPWSSFEDGGYYSIPQRVVRQKAGDPAQKAYAQSAIDNGDMSKVLAGLDVLGKVPWQINGEVLNVMAEVWNSGEGLGGIVPEESNLERPADPPADATNQERARYGKRLQEYENLKAGLHSQRCFQNFQLETARAFVNEKKIFFPHSVDFRGRAYPLPPILNHIGSDVARGLLKFAHGKELGTIGLQWLKIHLANLYGFDKASLKEREQFAMDNLGEIYDSANNPLDGRRWWTKAEDPWQCLSCCIELKNAFDSPDPARYMSQLPVHQDGTCNGLQHYAALGGDHAGARQVNLEPSDRPQDIYTGVAELVKEMVAKEAAEGLTLAKFINGHITRKVVKRTVMTNVYGVTFMGAKIQVEDELRALFPNFKETDKVKSLGSVALYVAYKIFEALGKIFNGAQEIQYWLGECGDRITTSLNKEQIKRIRARHEGLMVDYDPKFKVPKKVSQSERTKLNKELEAFKTSIIWTTPLKMPIVQPYRKDSTTKVMTKLQAITVVKRSPKDTVDKRKQLQAFPPNFIHSLDATHMTLSALKCSEMGLDFAAVHDSFWTHASDIPNLNIILRDAFVRMHSEDIVARLAEEFKARYAGAMYCASLFSTSKVGAEIRKWRRDLYRARGQTVSKETARSGRTTIEELAMEAKRQDLLNSEDPEEVKQGEEMVTPTSIWIENQDPKALTSYRLGLLGETKVRGKKNSSAAYDEMRDKVLDREAEVIAEMKHTTDEATEPTLTTESTLAIRPDVEPELDPAAESEPDAELDPEATTEPEPEVELDSNGEPKLKLPSRGTAAQARSKLGAGEHGTVQVWIPLTFPPVPQKGGWDVSRLRESQYFFS</sequence>
<evidence type="ECO:0000256" key="9">
    <source>
        <dbReference type="ARBA" id="ARBA00023163"/>
    </source>
</evidence>
<dbReference type="InterPro" id="IPR029262">
    <property type="entry name" value="RPOL_N"/>
</dbReference>
<dbReference type="EMBL" id="MU006221">
    <property type="protein sequence ID" value="KAF2829582.1"/>
    <property type="molecule type" value="Genomic_DNA"/>
</dbReference>
<evidence type="ECO:0000256" key="6">
    <source>
        <dbReference type="ARBA" id="ARBA00022695"/>
    </source>
</evidence>
<evidence type="ECO:0000313" key="16">
    <source>
        <dbReference type="Proteomes" id="UP000799424"/>
    </source>
</evidence>
<comment type="function">
    <text evidence="1 11">DNA-dependent RNA polymerase catalyzes the transcription of DNA into RNA using the four ribonucleoside triphosphates as substrates.</text>
</comment>
<dbReference type="GO" id="GO:0001018">
    <property type="term" value="F:mitochondrial promoter sequence-specific DNA binding"/>
    <property type="evidence" value="ECO:0007669"/>
    <property type="project" value="TreeGrafter"/>
</dbReference>
<evidence type="ECO:0000256" key="11">
    <source>
        <dbReference type="RuleBase" id="RU003805"/>
    </source>
</evidence>
<keyword evidence="16" id="KW-1185">Reference proteome</keyword>
<dbReference type="PANTHER" id="PTHR10102">
    <property type="entry name" value="DNA-DIRECTED RNA POLYMERASE, MITOCHONDRIAL"/>
    <property type="match status" value="1"/>
</dbReference>
<feature type="region of interest" description="Disordered" evidence="13">
    <location>
        <begin position="1265"/>
        <end position="1343"/>
    </location>
</feature>
<dbReference type="FunFam" id="1.10.287.280:FF:000001">
    <property type="entry name" value="DNA-directed RNA polymerase"/>
    <property type="match status" value="1"/>
</dbReference>
<dbReference type="InterPro" id="IPR043502">
    <property type="entry name" value="DNA/RNA_pol_sf"/>
</dbReference>
<dbReference type="EC" id="2.7.7.6" evidence="11"/>
<dbReference type="PANTHER" id="PTHR10102:SF0">
    <property type="entry name" value="DNA-DIRECTED RNA POLYMERASE, MITOCHONDRIAL"/>
    <property type="match status" value="1"/>
</dbReference>
<gene>
    <name evidence="15" type="ORF">CC86DRAFT_368563</name>
</gene>
<dbReference type="Gene3D" id="1.10.287.280">
    <property type="match status" value="1"/>
</dbReference>
<dbReference type="InterPro" id="IPR037159">
    <property type="entry name" value="RNA_POL_N_sf"/>
</dbReference>
<dbReference type="SMART" id="SM01311">
    <property type="entry name" value="RPOL_N"/>
    <property type="match status" value="1"/>
</dbReference>
<dbReference type="InterPro" id="IPR024075">
    <property type="entry name" value="DNA-dir_RNA_pol_helix_hairp_sf"/>
</dbReference>
<comment type="catalytic activity">
    <reaction evidence="10 11">
        <text>RNA(n) + a ribonucleoside 5'-triphosphate = RNA(n+1) + diphosphate</text>
        <dbReference type="Rhea" id="RHEA:21248"/>
        <dbReference type="Rhea" id="RHEA-COMP:14527"/>
        <dbReference type="Rhea" id="RHEA-COMP:17342"/>
        <dbReference type="ChEBI" id="CHEBI:33019"/>
        <dbReference type="ChEBI" id="CHEBI:61557"/>
        <dbReference type="ChEBI" id="CHEBI:140395"/>
        <dbReference type="EC" id="2.7.7.6"/>
    </reaction>
</comment>
<feature type="domain" description="DNA-directed RNA polymerase N-terminal" evidence="14">
    <location>
        <begin position="275"/>
        <end position="601"/>
    </location>
</feature>
<evidence type="ECO:0000256" key="13">
    <source>
        <dbReference type="SAM" id="MobiDB-lite"/>
    </source>
</evidence>
<dbReference type="PROSITE" id="PS00900">
    <property type="entry name" value="RNA_POL_PHAGE_1"/>
    <property type="match status" value="1"/>
</dbReference>
<dbReference type="Gene3D" id="1.10.150.20">
    <property type="entry name" value="5' to 3' exonuclease, C-terminal subdomain"/>
    <property type="match status" value="1"/>
</dbReference>
<protein>
    <recommendedName>
        <fullName evidence="11">DNA-directed RNA polymerase</fullName>
        <ecNumber evidence="11">2.7.7.6</ecNumber>
    </recommendedName>
</protein>
<feature type="coiled-coil region" evidence="12">
    <location>
        <begin position="275"/>
        <end position="302"/>
    </location>
</feature>
<dbReference type="InterPro" id="IPR046950">
    <property type="entry name" value="DNA-dir_Rpol_C_phage-type"/>
</dbReference>
<evidence type="ECO:0000256" key="7">
    <source>
        <dbReference type="ARBA" id="ARBA00022946"/>
    </source>
</evidence>
<dbReference type="OrthoDB" id="276422at2759"/>
<dbReference type="Gene3D" id="1.10.287.260">
    <property type="match status" value="1"/>
</dbReference>
<evidence type="ECO:0000313" key="15">
    <source>
        <dbReference type="EMBL" id="KAF2829582.1"/>
    </source>
</evidence>
<keyword evidence="12" id="KW-0175">Coiled coil</keyword>
<evidence type="ECO:0000256" key="3">
    <source>
        <dbReference type="ARBA" id="ARBA00009493"/>
    </source>
</evidence>
<dbReference type="SUPFAM" id="SSF56672">
    <property type="entry name" value="DNA/RNA polymerases"/>
    <property type="match status" value="1"/>
</dbReference>
<dbReference type="GO" id="GO:0006390">
    <property type="term" value="P:mitochondrial transcription"/>
    <property type="evidence" value="ECO:0007669"/>
    <property type="project" value="TreeGrafter"/>
</dbReference>
<comment type="subcellular location">
    <subcellularLocation>
        <location evidence="2">Mitochondrion</location>
    </subcellularLocation>
</comment>
<keyword evidence="5 11" id="KW-0808">Transferase</keyword>
<proteinExistence type="inferred from homology"/>
<comment type="similarity">
    <text evidence="3 11">Belongs to the phage and mitochondrial RNA polymerase family.</text>
</comment>
<feature type="compositionally biased region" description="Acidic residues" evidence="13">
    <location>
        <begin position="1288"/>
        <end position="1319"/>
    </location>
</feature>
<evidence type="ECO:0000256" key="4">
    <source>
        <dbReference type="ARBA" id="ARBA00022478"/>
    </source>
</evidence>
<dbReference type="Pfam" id="PF14700">
    <property type="entry name" value="RPOL_N"/>
    <property type="match status" value="1"/>
</dbReference>
<evidence type="ECO:0000256" key="12">
    <source>
        <dbReference type="SAM" id="Coils"/>
    </source>
</evidence>
<evidence type="ECO:0000256" key="8">
    <source>
        <dbReference type="ARBA" id="ARBA00023128"/>
    </source>
</evidence>
<organism evidence="15 16">
    <name type="scientific">Ophiobolus disseminans</name>
    <dbReference type="NCBI Taxonomy" id="1469910"/>
    <lineage>
        <taxon>Eukaryota</taxon>
        <taxon>Fungi</taxon>
        <taxon>Dikarya</taxon>
        <taxon>Ascomycota</taxon>
        <taxon>Pezizomycotina</taxon>
        <taxon>Dothideomycetes</taxon>
        <taxon>Pleosporomycetidae</taxon>
        <taxon>Pleosporales</taxon>
        <taxon>Pleosporineae</taxon>
        <taxon>Phaeosphaeriaceae</taxon>
        <taxon>Ophiobolus</taxon>
    </lineage>
</organism>
<keyword evidence="8" id="KW-0496">Mitochondrion</keyword>
<keyword evidence="9 11" id="KW-0804">Transcription</keyword>
<evidence type="ECO:0000259" key="14">
    <source>
        <dbReference type="SMART" id="SM01311"/>
    </source>
</evidence>
<keyword evidence="4 11" id="KW-0240">DNA-directed RNA polymerase</keyword>
<dbReference type="GO" id="GO:0003899">
    <property type="term" value="F:DNA-directed RNA polymerase activity"/>
    <property type="evidence" value="ECO:0007669"/>
    <property type="project" value="UniProtKB-EC"/>
</dbReference>
<reference evidence="15" key="1">
    <citation type="journal article" date="2020" name="Stud. Mycol.">
        <title>101 Dothideomycetes genomes: a test case for predicting lifestyles and emergence of pathogens.</title>
        <authorList>
            <person name="Haridas S."/>
            <person name="Albert R."/>
            <person name="Binder M."/>
            <person name="Bloem J."/>
            <person name="Labutti K."/>
            <person name="Salamov A."/>
            <person name="Andreopoulos B."/>
            <person name="Baker S."/>
            <person name="Barry K."/>
            <person name="Bills G."/>
            <person name="Bluhm B."/>
            <person name="Cannon C."/>
            <person name="Castanera R."/>
            <person name="Culley D."/>
            <person name="Daum C."/>
            <person name="Ezra D."/>
            <person name="Gonzalez J."/>
            <person name="Henrissat B."/>
            <person name="Kuo A."/>
            <person name="Liang C."/>
            <person name="Lipzen A."/>
            <person name="Lutzoni F."/>
            <person name="Magnuson J."/>
            <person name="Mondo S."/>
            <person name="Nolan M."/>
            <person name="Ohm R."/>
            <person name="Pangilinan J."/>
            <person name="Park H.-J."/>
            <person name="Ramirez L."/>
            <person name="Alfaro M."/>
            <person name="Sun H."/>
            <person name="Tritt A."/>
            <person name="Yoshinaga Y."/>
            <person name="Zwiers L.-H."/>
            <person name="Turgeon B."/>
            <person name="Goodwin S."/>
            <person name="Spatafora J."/>
            <person name="Crous P."/>
            <person name="Grigoriev I."/>
        </authorList>
    </citation>
    <scope>NUCLEOTIDE SEQUENCE</scope>
    <source>
        <strain evidence="15">CBS 113818</strain>
    </source>
</reference>
<dbReference type="Gene3D" id="1.10.1320.10">
    <property type="entry name" value="DNA-directed RNA polymerase, N-terminal domain"/>
    <property type="match status" value="1"/>
</dbReference>
<keyword evidence="7" id="KW-0809">Transit peptide</keyword>